<protein>
    <submittedName>
        <fullName evidence="1">Uncharacterized protein</fullName>
    </submittedName>
</protein>
<sequence>MITMKDLPVLDRCTQGYLRDASVELPYYVCMDITTVFKGFKHTLILELDASEQYMHKASVVGNGQFIR</sequence>
<keyword evidence="2" id="KW-1185">Reference proteome</keyword>
<organism evidence="1 2">
    <name type="scientific">Potamilus streckersoni</name>
    <dbReference type="NCBI Taxonomy" id="2493646"/>
    <lineage>
        <taxon>Eukaryota</taxon>
        <taxon>Metazoa</taxon>
        <taxon>Spiralia</taxon>
        <taxon>Lophotrochozoa</taxon>
        <taxon>Mollusca</taxon>
        <taxon>Bivalvia</taxon>
        <taxon>Autobranchia</taxon>
        <taxon>Heteroconchia</taxon>
        <taxon>Palaeoheterodonta</taxon>
        <taxon>Unionida</taxon>
        <taxon>Unionoidea</taxon>
        <taxon>Unionidae</taxon>
        <taxon>Ambleminae</taxon>
        <taxon>Lampsilini</taxon>
        <taxon>Potamilus</taxon>
    </lineage>
</organism>
<accession>A0AAE0W1X1</accession>
<dbReference type="EMBL" id="JAEAOA010001449">
    <property type="protein sequence ID" value="KAK3599053.1"/>
    <property type="molecule type" value="Genomic_DNA"/>
</dbReference>
<evidence type="ECO:0000313" key="2">
    <source>
        <dbReference type="Proteomes" id="UP001195483"/>
    </source>
</evidence>
<proteinExistence type="predicted"/>
<reference evidence="1" key="1">
    <citation type="journal article" date="2021" name="Genome Biol. Evol.">
        <title>A High-Quality Reference Genome for a Parasitic Bivalve with Doubly Uniparental Inheritance (Bivalvia: Unionida).</title>
        <authorList>
            <person name="Smith C.H."/>
        </authorList>
    </citation>
    <scope>NUCLEOTIDE SEQUENCE</scope>
    <source>
        <strain evidence="1">CHS0354</strain>
    </source>
</reference>
<evidence type="ECO:0000313" key="1">
    <source>
        <dbReference type="EMBL" id="KAK3599053.1"/>
    </source>
</evidence>
<name>A0AAE0W1X1_9BIVA</name>
<gene>
    <name evidence="1" type="ORF">CHS0354_024380</name>
</gene>
<reference evidence="1" key="3">
    <citation type="submission" date="2023-05" db="EMBL/GenBank/DDBJ databases">
        <authorList>
            <person name="Smith C.H."/>
        </authorList>
    </citation>
    <scope>NUCLEOTIDE SEQUENCE</scope>
    <source>
        <strain evidence="1">CHS0354</strain>
        <tissue evidence="1">Mantle</tissue>
    </source>
</reference>
<feature type="non-terminal residue" evidence="1">
    <location>
        <position position="68"/>
    </location>
</feature>
<dbReference type="AlphaFoldDB" id="A0AAE0W1X1"/>
<comment type="caution">
    <text evidence="1">The sequence shown here is derived from an EMBL/GenBank/DDBJ whole genome shotgun (WGS) entry which is preliminary data.</text>
</comment>
<reference evidence="1" key="2">
    <citation type="journal article" date="2021" name="Genome Biol. Evol.">
        <title>Developing a high-quality reference genome for a parasitic bivalve with doubly uniparental inheritance (Bivalvia: Unionida).</title>
        <authorList>
            <person name="Smith C.H."/>
        </authorList>
    </citation>
    <scope>NUCLEOTIDE SEQUENCE</scope>
    <source>
        <strain evidence="1">CHS0354</strain>
        <tissue evidence="1">Mantle</tissue>
    </source>
</reference>
<dbReference type="Proteomes" id="UP001195483">
    <property type="component" value="Unassembled WGS sequence"/>
</dbReference>